<dbReference type="GO" id="GO:0003677">
    <property type="term" value="F:DNA binding"/>
    <property type="evidence" value="ECO:0007669"/>
    <property type="project" value="UniProtKB-KW"/>
</dbReference>
<gene>
    <name evidence="3" type="ORF">M378DRAFT_19283</name>
</gene>
<evidence type="ECO:0000313" key="3">
    <source>
        <dbReference type="EMBL" id="KIL54023.1"/>
    </source>
</evidence>
<dbReference type="AlphaFoldDB" id="A0A0C2WDD2"/>
<dbReference type="Pfam" id="PF03221">
    <property type="entry name" value="HTH_Tnp_Tc5"/>
    <property type="match status" value="1"/>
</dbReference>
<evidence type="ECO:0000259" key="2">
    <source>
        <dbReference type="Pfam" id="PF03221"/>
    </source>
</evidence>
<dbReference type="Proteomes" id="UP000054549">
    <property type="component" value="Unassembled WGS sequence"/>
</dbReference>
<protein>
    <recommendedName>
        <fullName evidence="2">HTH CENPB-type domain-containing protein</fullName>
    </recommendedName>
</protein>
<evidence type="ECO:0000256" key="1">
    <source>
        <dbReference type="ARBA" id="ARBA00023125"/>
    </source>
</evidence>
<name>A0A0C2WDD2_AMAMK</name>
<dbReference type="HOGENOM" id="CLU_2497426_0_0_1"/>
<keyword evidence="1" id="KW-0238">DNA-binding</keyword>
<accession>A0A0C2WDD2</accession>
<dbReference type="OrthoDB" id="2967277at2759"/>
<dbReference type="InParanoid" id="A0A0C2WDD2"/>
<proteinExistence type="predicted"/>
<feature type="domain" description="HTH CENPB-type" evidence="2">
    <location>
        <begin position="35"/>
        <end position="78"/>
    </location>
</feature>
<organism evidence="3 4">
    <name type="scientific">Amanita muscaria (strain Koide BX008)</name>
    <dbReference type="NCBI Taxonomy" id="946122"/>
    <lineage>
        <taxon>Eukaryota</taxon>
        <taxon>Fungi</taxon>
        <taxon>Dikarya</taxon>
        <taxon>Basidiomycota</taxon>
        <taxon>Agaricomycotina</taxon>
        <taxon>Agaricomycetes</taxon>
        <taxon>Agaricomycetidae</taxon>
        <taxon>Agaricales</taxon>
        <taxon>Pluteineae</taxon>
        <taxon>Amanitaceae</taxon>
        <taxon>Amanita</taxon>
    </lineage>
</organism>
<sequence>MRKTSVCLGTIRNRALSKHGSARKAHSAQQLLSHSQENVLVDWIILLSETGHSIGKEALRRKAELICGQTPGETWVYHCYKLGLTL</sequence>
<reference evidence="3 4" key="1">
    <citation type="submission" date="2014-04" db="EMBL/GenBank/DDBJ databases">
        <title>Evolutionary Origins and Diversification of the Mycorrhizal Mutualists.</title>
        <authorList>
            <consortium name="DOE Joint Genome Institute"/>
            <consortium name="Mycorrhizal Genomics Consortium"/>
            <person name="Kohler A."/>
            <person name="Kuo A."/>
            <person name="Nagy L.G."/>
            <person name="Floudas D."/>
            <person name="Copeland A."/>
            <person name="Barry K.W."/>
            <person name="Cichocki N."/>
            <person name="Veneault-Fourrey C."/>
            <person name="LaButti K."/>
            <person name="Lindquist E.A."/>
            <person name="Lipzen A."/>
            <person name="Lundell T."/>
            <person name="Morin E."/>
            <person name="Murat C."/>
            <person name="Riley R."/>
            <person name="Ohm R."/>
            <person name="Sun H."/>
            <person name="Tunlid A."/>
            <person name="Henrissat B."/>
            <person name="Grigoriev I.V."/>
            <person name="Hibbett D.S."/>
            <person name="Martin F."/>
        </authorList>
    </citation>
    <scope>NUCLEOTIDE SEQUENCE [LARGE SCALE GENOMIC DNA]</scope>
    <source>
        <strain evidence="3 4">Koide BX008</strain>
    </source>
</reference>
<keyword evidence="4" id="KW-1185">Reference proteome</keyword>
<evidence type="ECO:0000313" key="4">
    <source>
        <dbReference type="Proteomes" id="UP000054549"/>
    </source>
</evidence>
<dbReference type="InterPro" id="IPR006600">
    <property type="entry name" value="HTH_CenpB_DNA-bd_dom"/>
</dbReference>
<dbReference type="EMBL" id="KN819018">
    <property type="protein sequence ID" value="KIL54023.1"/>
    <property type="molecule type" value="Genomic_DNA"/>
</dbReference>